<keyword evidence="3" id="KW-0812">Transmembrane</keyword>
<dbReference type="EMBL" id="JAXBLV010000250">
    <property type="protein sequence ID" value="MDY3563786.1"/>
    <property type="molecule type" value="Genomic_DNA"/>
</dbReference>
<comment type="caution">
    <text evidence="5">The sequence shown here is derived from an EMBL/GenBank/DDBJ whole genome shotgun (WGS) entry which is preliminary data.</text>
</comment>
<evidence type="ECO:0000259" key="4">
    <source>
        <dbReference type="Pfam" id="PF00350"/>
    </source>
</evidence>
<dbReference type="InterPro" id="IPR027417">
    <property type="entry name" value="P-loop_NTPase"/>
</dbReference>
<feature type="compositionally biased region" description="Pro residues" evidence="2">
    <location>
        <begin position="651"/>
        <end position="661"/>
    </location>
</feature>
<evidence type="ECO:0000313" key="6">
    <source>
        <dbReference type="Proteomes" id="UP001272242"/>
    </source>
</evidence>
<keyword evidence="3" id="KW-1133">Transmembrane helix</keyword>
<name>A0ABU5FD99_9BACT</name>
<keyword evidence="6" id="KW-1185">Reference proteome</keyword>
<feature type="transmembrane region" description="Helical" evidence="3">
    <location>
        <begin position="503"/>
        <end position="521"/>
    </location>
</feature>
<dbReference type="SUPFAM" id="SSF52540">
    <property type="entry name" value="P-loop containing nucleoside triphosphate hydrolases"/>
    <property type="match status" value="1"/>
</dbReference>
<dbReference type="PANTHER" id="PTHR43681">
    <property type="entry name" value="TRANSMEMBRANE GTPASE FZO"/>
    <property type="match status" value="1"/>
</dbReference>
<accession>A0ABU5FD99</accession>
<keyword evidence="3" id="KW-0472">Membrane</keyword>
<keyword evidence="1" id="KW-0175">Coiled coil</keyword>
<proteinExistence type="predicted"/>
<feature type="domain" description="Dynamin N-terminal" evidence="4">
    <location>
        <begin position="52"/>
        <end position="202"/>
    </location>
</feature>
<dbReference type="CDD" id="cd09912">
    <property type="entry name" value="DLP_2"/>
    <property type="match status" value="1"/>
</dbReference>
<organism evidence="5 6">
    <name type="scientific">Gemmata algarum</name>
    <dbReference type="NCBI Taxonomy" id="2975278"/>
    <lineage>
        <taxon>Bacteria</taxon>
        <taxon>Pseudomonadati</taxon>
        <taxon>Planctomycetota</taxon>
        <taxon>Planctomycetia</taxon>
        <taxon>Gemmatales</taxon>
        <taxon>Gemmataceae</taxon>
        <taxon>Gemmata</taxon>
    </lineage>
</organism>
<evidence type="ECO:0000256" key="2">
    <source>
        <dbReference type="SAM" id="MobiDB-lite"/>
    </source>
</evidence>
<gene>
    <name evidence="5" type="ORF">R5W23_005408</name>
</gene>
<dbReference type="Gene3D" id="3.40.50.300">
    <property type="entry name" value="P-loop containing nucleotide triphosphate hydrolases"/>
    <property type="match status" value="1"/>
</dbReference>
<dbReference type="PANTHER" id="PTHR43681:SF1">
    <property type="entry name" value="SARCALUMENIN"/>
    <property type="match status" value="1"/>
</dbReference>
<sequence length="661" mass="72640">MSDLQERMDQLRLGVLTAVDGLLARAAEYQLGSPPDALAVCRRRLDSNAYQVLVVGEVKRGKSSFINALIGQKILPTDVDVATSQVFRVSRAAQEAYRLRFEDGSEKSVDRKDLPLYGSQVVADAGGTPGLNQIIRWLEVDVPVRFLPPGVSILDTPGLGGLYELHAEITHRFIPEADSVVFVLDSSRPIIEAELEYLETILGATRNVFFIQTKFDLFRGKEWQGVRARNQEILRERFGDRLLDARVWPISSQLLTASVTKGDEDFEIASKHRELAPALKSFLFRAAGWTRAAELLILATEFHAYGVRLLEERHKTLVSESKQKRDAFQRQLAERKDTFLNDWGDRGRKRRELREGVKRLASLGKAQISQFLSRGGELETLLQNSITAADSPEALRAVADRISSDAGARAMRAWREISGRSWSQCLQLLAPLLKDAEDVTAPDRGAPVEGLPAGGASPQIARDWYSKIKSARFDFATGLWAGGLTGSVGGGLLVALGAISLPLVAPLAAAAGFIAAVWATVRGNKTANLNQLKAAKQEVARHVTEVCQKTRQHFLEVNMAAGTFGPVDEYFSELERIAEDQVERLTRTKAADTEAEIARLKREAELSEQDRKAEAERVRLKMMAWKTAGQGLNELAEKLKALDQAAGGAQQPPPPPGANPA</sequence>
<feature type="transmembrane region" description="Helical" evidence="3">
    <location>
        <begin position="475"/>
        <end position="497"/>
    </location>
</feature>
<feature type="coiled-coil region" evidence="1">
    <location>
        <begin position="583"/>
        <end position="617"/>
    </location>
</feature>
<feature type="region of interest" description="Disordered" evidence="2">
    <location>
        <begin position="639"/>
        <end position="661"/>
    </location>
</feature>
<evidence type="ECO:0000256" key="1">
    <source>
        <dbReference type="SAM" id="Coils"/>
    </source>
</evidence>
<protein>
    <submittedName>
        <fullName evidence="5">Dynamin family protein</fullName>
    </submittedName>
</protein>
<dbReference type="InterPro" id="IPR045063">
    <property type="entry name" value="Dynamin_N"/>
</dbReference>
<dbReference type="Pfam" id="PF00350">
    <property type="entry name" value="Dynamin_N"/>
    <property type="match status" value="1"/>
</dbReference>
<dbReference type="InterPro" id="IPR051943">
    <property type="entry name" value="TRAFAC_Dynamin-like_GTPase"/>
</dbReference>
<reference evidence="6" key="1">
    <citation type="journal article" date="2023" name="Mar. Drugs">
        <title>Gemmata algarum, a Novel Planctomycete Isolated from an Algal Mat, Displays Antimicrobial Activity.</title>
        <authorList>
            <person name="Kumar G."/>
            <person name="Kallscheuer N."/>
            <person name="Kashif M."/>
            <person name="Ahamad S."/>
            <person name="Jagadeeshwari U."/>
            <person name="Pannikurungottu S."/>
            <person name="Haufschild T."/>
            <person name="Kabuu M."/>
            <person name="Sasikala C."/>
            <person name="Jogler C."/>
            <person name="Ramana C."/>
        </authorList>
    </citation>
    <scope>NUCLEOTIDE SEQUENCE [LARGE SCALE GENOMIC DNA]</scope>
    <source>
        <strain evidence="6">JC673</strain>
    </source>
</reference>
<evidence type="ECO:0000256" key="3">
    <source>
        <dbReference type="SAM" id="Phobius"/>
    </source>
</evidence>
<dbReference type="RefSeq" id="WP_320689925.1">
    <property type="nucleotide sequence ID" value="NZ_JAXBLV010000250.1"/>
</dbReference>
<dbReference type="Proteomes" id="UP001272242">
    <property type="component" value="Unassembled WGS sequence"/>
</dbReference>
<evidence type="ECO:0000313" key="5">
    <source>
        <dbReference type="EMBL" id="MDY3563786.1"/>
    </source>
</evidence>